<keyword evidence="2" id="KW-1185">Reference proteome</keyword>
<evidence type="ECO:0000313" key="2">
    <source>
        <dbReference type="Proteomes" id="UP000789920"/>
    </source>
</evidence>
<protein>
    <submittedName>
        <fullName evidence="1">32293_t:CDS:1</fullName>
    </submittedName>
</protein>
<proteinExistence type="predicted"/>
<evidence type="ECO:0000313" key="1">
    <source>
        <dbReference type="EMBL" id="CAG8702269.1"/>
    </source>
</evidence>
<dbReference type="Proteomes" id="UP000789920">
    <property type="component" value="Unassembled WGS sequence"/>
</dbReference>
<organism evidence="1 2">
    <name type="scientific">Racocetra persica</name>
    <dbReference type="NCBI Taxonomy" id="160502"/>
    <lineage>
        <taxon>Eukaryota</taxon>
        <taxon>Fungi</taxon>
        <taxon>Fungi incertae sedis</taxon>
        <taxon>Mucoromycota</taxon>
        <taxon>Glomeromycotina</taxon>
        <taxon>Glomeromycetes</taxon>
        <taxon>Diversisporales</taxon>
        <taxon>Gigasporaceae</taxon>
        <taxon>Racocetra</taxon>
    </lineage>
</organism>
<dbReference type="EMBL" id="CAJVQC010019584">
    <property type="protein sequence ID" value="CAG8702269.1"/>
    <property type="molecule type" value="Genomic_DNA"/>
</dbReference>
<sequence length="97" mass="10933">MIGIRNAVDKLGYNKVKEKRIEAKNDDVDDGVMKYIENDHRNSKEKRNKNKGEKRSCPKTEATLCNQALKLSSLSLASDDPQMDLSPRNDRQVTLGG</sequence>
<gene>
    <name evidence="1" type="ORF">RPERSI_LOCUS10080</name>
</gene>
<reference evidence="1" key="1">
    <citation type="submission" date="2021-06" db="EMBL/GenBank/DDBJ databases">
        <authorList>
            <person name="Kallberg Y."/>
            <person name="Tangrot J."/>
            <person name="Rosling A."/>
        </authorList>
    </citation>
    <scope>NUCLEOTIDE SEQUENCE</scope>
    <source>
        <strain evidence="1">MA461A</strain>
    </source>
</reference>
<comment type="caution">
    <text evidence="1">The sequence shown here is derived from an EMBL/GenBank/DDBJ whole genome shotgun (WGS) entry which is preliminary data.</text>
</comment>
<name>A0ACA9PBZ4_9GLOM</name>
<accession>A0ACA9PBZ4</accession>